<dbReference type="EMBL" id="CM046393">
    <property type="protein sequence ID" value="KAI8549312.1"/>
    <property type="molecule type" value="Genomic_DNA"/>
</dbReference>
<sequence>MIQEVGGDDNATLTPTRSSREPEGGLLLESRSIFKISSTIATAKITCGDHRSRASTGDGFHSTE</sequence>
<protein>
    <submittedName>
        <fullName evidence="1">Uncharacterized protein</fullName>
    </submittedName>
</protein>
<proteinExistence type="predicted"/>
<gene>
    <name evidence="1" type="ORF">RHMOL_Rhmol06G0015900</name>
</gene>
<evidence type="ECO:0000313" key="1">
    <source>
        <dbReference type="EMBL" id="KAI8549312.1"/>
    </source>
</evidence>
<keyword evidence="2" id="KW-1185">Reference proteome</keyword>
<dbReference type="Proteomes" id="UP001062846">
    <property type="component" value="Chromosome 6"/>
</dbReference>
<organism evidence="1 2">
    <name type="scientific">Rhododendron molle</name>
    <name type="common">Chinese azalea</name>
    <name type="synonym">Azalea mollis</name>
    <dbReference type="NCBI Taxonomy" id="49168"/>
    <lineage>
        <taxon>Eukaryota</taxon>
        <taxon>Viridiplantae</taxon>
        <taxon>Streptophyta</taxon>
        <taxon>Embryophyta</taxon>
        <taxon>Tracheophyta</taxon>
        <taxon>Spermatophyta</taxon>
        <taxon>Magnoliopsida</taxon>
        <taxon>eudicotyledons</taxon>
        <taxon>Gunneridae</taxon>
        <taxon>Pentapetalae</taxon>
        <taxon>asterids</taxon>
        <taxon>Ericales</taxon>
        <taxon>Ericaceae</taxon>
        <taxon>Ericoideae</taxon>
        <taxon>Rhodoreae</taxon>
        <taxon>Rhododendron</taxon>
    </lineage>
</organism>
<accession>A0ACC0N9K5</accession>
<comment type="caution">
    <text evidence="1">The sequence shown here is derived from an EMBL/GenBank/DDBJ whole genome shotgun (WGS) entry which is preliminary data.</text>
</comment>
<reference evidence="1" key="1">
    <citation type="submission" date="2022-02" db="EMBL/GenBank/DDBJ databases">
        <title>Plant Genome Project.</title>
        <authorList>
            <person name="Zhang R.-G."/>
        </authorList>
    </citation>
    <scope>NUCLEOTIDE SEQUENCE</scope>
    <source>
        <strain evidence="1">AT1</strain>
    </source>
</reference>
<evidence type="ECO:0000313" key="2">
    <source>
        <dbReference type="Proteomes" id="UP001062846"/>
    </source>
</evidence>
<name>A0ACC0N9K5_RHOML</name>